<dbReference type="CDD" id="cd08659">
    <property type="entry name" value="M20_ArgE_DapE-like"/>
    <property type="match status" value="1"/>
</dbReference>
<evidence type="ECO:0000256" key="4">
    <source>
        <dbReference type="ARBA" id="ARBA00022801"/>
    </source>
</evidence>
<dbReference type="SUPFAM" id="SSF53187">
    <property type="entry name" value="Zn-dependent exopeptidases"/>
    <property type="match status" value="1"/>
</dbReference>
<evidence type="ECO:0000256" key="2">
    <source>
        <dbReference type="ARBA" id="ARBA00006247"/>
    </source>
</evidence>
<dbReference type="InterPro" id="IPR036264">
    <property type="entry name" value="Bact_exopeptidase_dim_dom"/>
</dbReference>
<name>B4D0M7_9BACT</name>
<evidence type="ECO:0000313" key="8">
    <source>
        <dbReference type="Proteomes" id="UP000005824"/>
    </source>
</evidence>
<keyword evidence="5" id="KW-0862">Zinc</keyword>
<dbReference type="Gene3D" id="3.40.630.10">
    <property type="entry name" value="Zn peptidases"/>
    <property type="match status" value="2"/>
</dbReference>
<dbReference type="InterPro" id="IPR002933">
    <property type="entry name" value="Peptidase_M20"/>
</dbReference>
<dbReference type="Pfam" id="PF07687">
    <property type="entry name" value="M20_dimer"/>
    <property type="match status" value="1"/>
</dbReference>
<evidence type="ECO:0000256" key="5">
    <source>
        <dbReference type="ARBA" id="ARBA00022833"/>
    </source>
</evidence>
<comment type="caution">
    <text evidence="7">The sequence shown here is derived from an EMBL/GenBank/DDBJ whole genome shotgun (WGS) entry which is preliminary data.</text>
</comment>
<protein>
    <submittedName>
        <fullName evidence="7">Peptidase M20</fullName>
    </submittedName>
</protein>
<comment type="cofactor">
    <cofactor evidence="1">
        <name>Zn(2+)</name>
        <dbReference type="ChEBI" id="CHEBI:29105"/>
    </cofactor>
</comment>
<dbReference type="eggNOG" id="COG0624">
    <property type="taxonomic scope" value="Bacteria"/>
</dbReference>
<evidence type="ECO:0000256" key="1">
    <source>
        <dbReference type="ARBA" id="ARBA00001947"/>
    </source>
</evidence>
<dbReference type="FunCoup" id="B4D0M7">
    <property type="interactions" value="255"/>
</dbReference>
<keyword evidence="3" id="KW-0479">Metal-binding</keyword>
<evidence type="ECO:0000259" key="6">
    <source>
        <dbReference type="Pfam" id="PF07687"/>
    </source>
</evidence>
<accession>B4D0M7</accession>
<sequence length="372" mass="40148">MSAPRNVVELLQELVRIPSVNPHGDPGTDGIGEARMAGYLAEFLRDIGAEVELREVLLDRPNVVARWPGDRAGKPRVLLAPHTDTVSVGGMSIAPFSGELRDGKIWGRGASDTKGPMASMLWALKENREKLSGLEHEIWFAGLMSEEADQHGSRALAAQEHFDFVIAAEPTGLEVVHTHKGSAFFNLRTTGRAGHASRPDLGSNAIDKMLDALAIVRTEFAAEFAQQRDPVLGCSTLSIGTIRGGTKTNIIPDFCEATVDMRFVPAHYQPGIMERFGQRLKQVCPDIEVSSTPAPPLYTDPSHPLIAKLGECGAKPVGAPWFCDACFFAERGMPAVALGPGSIAQAHTRDEYIAVADLEAGVEFFGRFIGKL</sequence>
<comment type="similarity">
    <text evidence="2">Belongs to the peptidase M20A family.</text>
</comment>
<dbReference type="InterPro" id="IPR050072">
    <property type="entry name" value="Peptidase_M20A"/>
</dbReference>
<dbReference type="Proteomes" id="UP000005824">
    <property type="component" value="Unassembled WGS sequence"/>
</dbReference>
<keyword evidence="8" id="KW-1185">Reference proteome</keyword>
<dbReference type="Pfam" id="PF01546">
    <property type="entry name" value="Peptidase_M20"/>
    <property type="match status" value="1"/>
</dbReference>
<feature type="domain" description="Peptidase M20 dimerisation" evidence="6">
    <location>
        <begin position="178"/>
        <end position="286"/>
    </location>
</feature>
<dbReference type="Gene3D" id="3.30.70.360">
    <property type="match status" value="1"/>
</dbReference>
<evidence type="ECO:0000313" key="7">
    <source>
        <dbReference type="EMBL" id="EDY19889.1"/>
    </source>
</evidence>
<dbReference type="STRING" id="497964.CfE428DRAFT_2478"/>
<dbReference type="EMBL" id="ABVL01000006">
    <property type="protein sequence ID" value="EDY19889.1"/>
    <property type="molecule type" value="Genomic_DNA"/>
</dbReference>
<evidence type="ECO:0000256" key="3">
    <source>
        <dbReference type="ARBA" id="ARBA00022723"/>
    </source>
</evidence>
<dbReference type="InParanoid" id="B4D0M7"/>
<dbReference type="AlphaFoldDB" id="B4D0M7"/>
<dbReference type="GO" id="GO:0046872">
    <property type="term" value="F:metal ion binding"/>
    <property type="evidence" value="ECO:0007669"/>
    <property type="project" value="UniProtKB-KW"/>
</dbReference>
<proteinExistence type="inferred from homology"/>
<dbReference type="PANTHER" id="PTHR43808:SF8">
    <property type="entry name" value="PEPTIDASE M20 DIMERISATION DOMAIN-CONTAINING PROTEIN"/>
    <property type="match status" value="1"/>
</dbReference>
<dbReference type="RefSeq" id="WP_006979803.1">
    <property type="nucleotide sequence ID" value="NZ_ABVL01000006.1"/>
</dbReference>
<dbReference type="SUPFAM" id="SSF55031">
    <property type="entry name" value="Bacterial exopeptidase dimerisation domain"/>
    <property type="match status" value="1"/>
</dbReference>
<keyword evidence="4" id="KW-0378">Hydrolase</keyword>
<gene>
    <name evidence="7" type="ORF">CfE428DRAFT_2478</name>
</gene>
<organism evidence="7 8">
    <name type="scientific">Chthoniobacter flavus Ellin428</name>
    <dbReference type="NCBI Taxonomy" id="497964"/>
    <lineage>
        <taxon>Bacteria</taxon>
        <taxon>Pseudomonadati</taxon>
        <taxon>Verrucomicrobiota</taxon>
        <taxon>Spartobacteria</taxon>
        <taxon>Chthoniobacterales</taxon>
        <taxon>Chthoniobacteraceae</taxon>
        <taxon>Chthoniobacter</taxon>
    </lineage>
</organism>
<dbReference type="PANTHER" id="PTHR43808">
    <property type="entry name" value="ACETYLORNITHINE DEACETYLASE"/>
    <property type="match status" value="1"/>
</dbReference>
<dbReference type="InterPro" id="IPR011650">
    <property type="entry name" value="Peptidase_M20_dimer"/>
</dbReference>
<dbReference type="GO" id="GO:0016787">
    <property type="term" value="F:hydrolase activity"/>
    <property type="evidence" value="ECO:0007669"/>
    <property type="project" value="UniProtKB-KW"/>
</dbReference>
<reference evidence="7 8" key="1">
    <citation type="journal article" date="2011" name="J. Bacteriol.">
        <title>Genome sequence of Chthoniobacter flavus Ellin428, an aerobic heterotrophic soil bacterium.</title>
        <authorList>
            <person name="Kant R."/>
            <person name="van Passel M.W."/>
            <person name="Palva A."/>
            <person name="Lucas S."/>
            <person name="Lapidus A."/>
            <person name="Glavina Del Rio T."/>
            <person name="Dalin E."/>
            <person name="Tice H."/>
            <person name="Bruce D."/>
            <person name="Goodwin L."/>
            <person name="Pitluck S."/>
            <person name="Larimer F.W."/>
            <person name="Land M.L."/>
            <person name="Hauser L."/>
            <person name="Sangwan P."/>
            <person name="de Vos W.M."/>
            <person name="Janssen P.H."/>
            <person name="Smidt H."/>
        </authorList>
    </citation>
    <scope>NUCLEOTIDE SEQUENCE [LARGE SCALE GENOMIC DNA]</scope>
    <source>
        <strain evidence="7 8">Ellin428</strain>
    </source>
</reference>